<evidence type="ECO:0000256" key="2">
    <source>
        <dbReference type="ARBA" id="ARBA00022679"/>
    </source>
</evidence>
<dbReference type="SUPFAM" id="SSF53335">
    <property type="entry name" value="S-adenosyl-L-methionine-dependent methyltransferases"/>
    <property type="match status" value="1"/>
</dbReference>
<sequence>MPSGSLEDLPQLNADVPWDEFNPADYISHNYRTVLPADAEIIAIVRDHFSDHFRQSPGHPVRGIDVGAGANLYPALAMLPWCEEITLLDRSKRNVGYLLDQLDSYDTNWDAFWQQLCRNTGYAAYPHDPRGRFKQIVRVEQGDLMDLAGRQGCWNLGTMFFVAESLSTSREEFQRAADCFLDYLEPGAPFAAAFMEESEGYEVGGRRFPACKVRREQIHSSLLDRAEGLRTIRVGEQDKVREGYTSMIVAHGFRSA</sequence>
<proteinExistence type="predicted"/>
<keyword evidence="5" id="KW-1185">Reference proteome</keyword>
<dbReference type="EMBL" id="JBIAHM010000019">
    <property type="protein sequence ID" value="MFE9605203.1"/>
    <property type="molecule type" value="Genomic_DNA"/>
</dbReference>
<dbReference type="InterPro" id="IPR029063">
    <property type="entry name" value="SAM-dependent_MTases_sf"/>
</dbReference>
<dbReference type="PANTHER" id="PTHR10867">
    <property type="entry name" value="NNMT/PNMT/TEMT FAMILY MEMBER"/>
    <property type="match status" value="1"/>
</dbReference>
<dbReference type="RefSeq" id="WP_388114022.1">
    <property type="nucleotide sequence ID" value="NZ_JBIAHM010000019.1"/>
</dbReference>
<reference evidence="4 5" key="1">
    <citation type="submission" date="2024-10" db="EMBL/GenBank/DDBJ databases">
        <title>The Natural Products Discovery Center: Release of the First 8490 Sequenced Strains for Exploring Actinobacteria Biosynthetic Diversity.</title>
        <authorList>
            <person name="Kalkreuter E."/>
            <person name="Kautsar S.A."/>
            <person name="Yang D."/>
            <person name="Bader C.D."/>
            <person name="Teijaro C.N."/>
            <person name="Fluegel L."/>
            <person name="Davis C.M."/>
            <person name="Simpson J.R."/>
            <person name="Lauterbach L."/>
            <person name="Steele A.D."/>
            <person name="Gui C."/>
            <person name="Meng S."/>
            <person name="Li G."/>
            <person name="Viehrig K."/>
            <person name="Ye F."/>
            <person name="Su P."/>
            <person name="Kiefer A.F."/>
            <person name="Nichols A."/>
            <person name="Cepeda A.J."/>
            <person name="Yan W."/>
            <person name="Fan B."/>
            <person name="Jiang Y."/>
            <person name="Adhikari A."/>
            <person name="Zheng C.-J."/>
            <person name="Schuster L."/>
            <person name="Cowan T.M."/>
            <person name="Smanski M.J."/>
            <person name="Chevrette M.G."/>
            <person name="De Carvalho L.P.S."/>
            <person name="Shen B."/>
        </authorList>
    </citation>
    <scope>NUCLEOTIDE SEQUENCE [LARGE SCALE GENOMIC DNA]</scope>
    <source>
        <strain evidence="4 5">NPDC006488</strain>
    </source>
</reference>
<evidence type="ECO:0000313" key="5">
    <source>
        <dbReference type="Proteomes" id="UP001601303"/>
    </source>
</evidence>
<organism evidence="4 5">
    <name type="scientific">Streptomyces hokutonensis</name>
    <dbReference type="NCBI Taxonomy" id="1306990"/>
    <lineage>
        <taxon>Bacteria</taxon>
        <taxon>Bacillati</taxon>
        <taxon>Actinomycetota</taxon>
        <taxon>Actinomycetes</taxon>
        <taxon>Kitasatosporales</taxon>
        <taxon>Streptomycetaceae</taxon>
        <taxon>Streptomyces</taxon>
    </lineage>
</organism>
<dbReference type="PANTHER" id="PTHR10867:SF17">
    <property type="entry name" value="NICOTINAMIDE N-METHYLTRANSFERASE"/>
    <property type="match status" value="1"/>
</dbReference>
<dbReference type="NCBIfam" id="NF040568">
    <property type="entry name" value="SCO2525_fam"/>
    <property type="match status" value="1"/>
</dbReference>
<dbReference type="GO" id="GO:0032259">
    <property type="term" value="P:methylation"/>
    <property type="evidence" value="ECO:0007669"/>
    <property type="project" value="UniProtKB-KW"/>
</dbReference>
<keyword evidence="3" id="KW-0949">S-adenosyl-L-methionine</keyword>
<dbReference type="Proteomes" id="UP001601303">
    <property type="component" value="Unassembled WGS sequence"/>
</dbReference>
<protein>
    <submittedName>
        <fullName evidence="4">SCO2525 family SAM-dependent methyltransferase</fullName>
    </submittedName>
</protein>
<dbReference type="InterPro" id="IPR000940">
    <property type="entry name" value="NNMT_TEMT_trans"/>
</dbReference>
<evidence type="ECO:0000256" key="3">
    <source>
        <dbReference type="ARBA" id="ARBA00022691"/>
    </source>
</evidence>
<dbReference type="Pfam" id="PF01234">
    <property type="entry name" value="NNMT_PNMT_TEMT"/>
    <property type="match status" value="1"/>
</dbReference>
<evidence type="ECO:0000313" key="4">
    <source>
        <dbReference type="EMBL" id="MFE9605203.1"/>
    </source>
</evidence>
<gene>
    <name evidence="4" type="ORF">ACFYNQ_42485</name>
</gene>
<accession>A0ABW6MI72</accession>
<name>A0ABW6MI72_9ACTN</name>
<keyword evidence="1 4" id="KW-0489">Methyltransferase</keyword>
<dbReference type="GO" id="GO:0008168">
    <property type="term" value="F:methyltransferase activity"/>
    <property type="evidence" value="ECO:0007669"/>
    <property type="project" value="UniProtKB-KW"/>
</dbReference>
<comment type="caution">
    <text evidence="4">The sequence shown here is derived from an EMBL/GenBank/DDBJ whole genome shotgun (WGS) entry which is preliminary data.</text>
</comment>
<dbReference type="PROSITE" id="PS51681">
    <property type="entry name" value="SAM_MT_NNMT_PNMT_TEMT"/>
    <property type="match status" value="1"/>
</dbReference>
<keyword evidence="2" id="KW-0808">Transferase</keyword>
<evidence type="ECO:0000256" key="1">
    <source>
        <dbReference type="ARBA" id="ARBA00022603"/>
    </source>
</evidence>
<dbReference type="Gene3D" id="3.40.50.150">
    <property type="entry name" value="Vaccinia Virus protein VP39"/>
    <property type="match status" value="1"/>
</dbReference>